<reference evidence="2 3" key="1">
    <citation type="submission" date="2019-09" db="EMBL/GenBank/DDBJ databases">
        <title>Pimelobacter sp. isolated from Paulinella.</title>
        <authorList>
            <person name="Jeong S.E."/>
        </authorList>
    </citation>
    <scope>NUCLEOTIDE SEQUENCE [LARGE SCALE GENOMIC DNA]</scope>
    <source>
        <strain evidence="2 3">Pch-N</strain>
    </source>
</reference>
<evidence type="ECO:0000313" key="2">
    <source>
        <dbReference type="EMBL" id="KAB2808570.1"/>
    </source>
</evidence>
<name>A0A7J5DTR3_NOCSI</name>
<accession>A0A7J5DTR3</accession>
<feature type="domain" description="DUF4145" evidence="1">
    <location>
        <begin position="31"/>
        <end position="119"/>
    </location>
</feature>
<sequence length="149" mass="16558">MGKFPDWEWWPQVGVSREFEDVPSHISDAASEAHRCFSIQAYRGATALARAVIEASAKEVGITKGVLHKKIEDMEKAGHVRAHIREAAHEVRHLGNEVAHGDFVEPVAKDEAEEALALMAEVLQEVFQSPARVRRVRDKREAKAAARAT</sequence>
<dbReference type="EMBL" id="WBVM01000003">
    <property type="protein sequence ID" value="KAB2808570.1"/>
    <property type="molecule type" value="Genomic_DNA"/>
</dbReference>
<dbReference type="Proteomes" id="UP000449906">
    <property type="component" value="Unassembled WGS sequence"/>
</dbReference>
<proteinExistence type="predicted"/>
<evidence type="ECO:0000259" key="1">
    <source>
        <dbReference type="Pfam" id="PF13643"/>
    </source>
</evidence>
<dbReference type="InterPro" id="IPR025285">
    <property type="entry name" value="DUF4145"/>
</dbReference>
<dbReference type="AlphaFoldDB" id="A0A7J5DTR3"/>
<gene>
    <name evidence="2" type="ORF">F9L07_22855</name>
</gene>
<evidence type="ECO:0000313" key="3">
    <source>
        <dbReference type="Proteomes" id="UP000449906"/>
    </source>
</evidence>
<dbReference type="Pfam" id="PF13643">
    <property type="entry name" value="DUF4145"/>
    <property type="match status" value="1"/>
</dbReference>
<protein>
    <submittedName>
        <fullName evidence="2">DUF4145 domain-containing protein</fullName>
    </submittedName>
</protein>
<comment type="caution">
    <text evidence="2">The sequence shown here is derived from an EMBL/GenBank/DDBJ whole genome shotgun (WGS) entry which is preliminary data.</text>
</comment>
<organism evidence="2 3">
    <name type="scientific">Nocardioides simplex</name>
    <name type="common">Arthrobacter simplex</name>
    <dbReference type="NCBI Taxonomy" id="2045"/>
    <lineage>
        <taxon>Bacteria</taxon>
        <taxon>Bacillati</taxon>
        <taxon>Actinomycetota</taxon>
        <taxon>Actinomycetes</taxon>
        <taxon>Propionibacteriales</taxon>
        <taxon>Nocardioidaceae</taxon>
        <taxon>Pimelobacter</taxon>
    </lineage>
</organism>